<dbReference type="Proteomes" id="UP001303285">
    <property type="component" value="Unassembled WGS sequence"/>
</dbReference>
<dbReference type="GeneID" id="78017180"/>
<sequence>MVRSVAAIAIASFIGIISLPSLAQQRQTPTPNRQGDYNSAITTFPDGSQAILLSWFTNIRSGKLNCRSAPGVNQRVIKQFKPNDLLQVNAGAKNSQEPIMRDSQGNPWLRVKIVNNQGKTQGNCFVRANRQFIEPNSLE</sequence>
<organism evidence="2 3">
    <name type="scientific">Nodularia spumigena UHCC 0060</name>
    <dbReference type="NCBI Taxonomy" id="3110300"/>
    <lineage>
        <taxon>Bacteria</taxon>
        <taxon>Bacillati</taxon>
        <taxon>Cyanobacteriota</taxon>
        <taxon>Cyanophyceae</taxon>
        <taxon>Nostocales</taxon>
        <taxon>Nodulariaceae</taxon>
        <taxon>Nodularia</taxon>
    </lineage>
</organism>
<feature type="signal peptide" evidence="1">
    <location>
        <begin position="1"/>
        <end position="23"/>
    </location>
</feature>
<evidence type="ECO:0000313" key="2">
    <source>
        <dbReference type="EMBL" id="MEA5609203.1"/>
    </source>
</evidence>
<evidence type="ECO:0000313" key="3">
    <source>
        <dbReference type="Proteomes" id="UP001303285"/>
    </source>
</evidence>
<dbReference type="EMBL" id="JAYGHK010000044">
    <property type="protein sequence ID" value="MEA5609203.1"/>
    <property type="molecule type" value="Genomic_DNA"/>
</dbReference>
<protein>
    <submittedName>
        <fullName evidence="2">SH3 domain-containing protein</fullName>
    </submittedName>
</protein>
<gene>
    <name evidence="2" type="ORF">VB695_14210</name>
</gene>
<dbReference type="RefSeq" id="WP_006194799.1">
    <property type="nucleotide sequence ID" value="NZ_JAYGHK010000044.1"/>
</dbReference>
<reference evidence="2 3" key="1">
    <citation type="submission" date="2023-12" db="EMBL/GenBank/DDBJ databases">
        <title>Baltic Sea Cyanobacteria.</title>
        <authorList>
            <person name="Delbaje E."/>
            <person name="Fewer D.P."/>
            <person name="Shishido T.K."/>
        </authorList>
    </citation>
    <scope>NUCLEOTIDE SEQUENCE [LARGE SCALE GENOMIC DNA]</scope>
    <source>
        <strain evidence="2 3">UHCC 0060</strain>
    </source>
</reference>
<evidence type="ECO:0000256" key="1">
    <source>
        <dbReference type="SAM" id="SignalP"/>
    </source>
</evidence>
<dbReference type="Gene3D" id="2.30.30.40">
    <property type="entry name" value="SH3 Domains"/>
    <property type="match status" value="1"/>
</dbReference>
<proteinExistence type="predicted"/>
<accession>A0ABU5USD4</accession>
<feature type="chain" id="PRO_5046826579" evidence="1">
    <location>
        <begin position="24"/>
        <end position="139"/>
    </location>
</feature>
<comment type="caution">
    <text evidence="2">The sequence shown here is derived from an EMBL/GenBank/DDBJ whole genome shotgun (WGS) entry which is preliminary data.</text>
</comment>
<keyword evidence="3" id="KW-1185">Reference proteome</keyword>
<name>A0ABU5USD4_NODSP</name>
<keyword evidence="1" id="KW-0732">Signal</keyword>